<dbReference type="STRING" id="1442368.A0A0D2DZG5"/>
<dbReference type="Pfam" id="PF01613">
    <property type="entry name" value="Flavin_Reduct"/>
    <property type="match status" value="1"/>
</dbReference>
<keyword evidence="3" id="KW-1185">Reference proteome</keyword>
<evidence type="ECO:0000259" key="1">
    <source>
        <dbReference type="Pfam" id="PF01613"/>
    </source>
</evidence>
<dbReference type="HOGENOM" id="CLU_023254_0_2_1"/>
<sequence>MPQAIPSPGMPFIVSAGTTKKNDLQTRKLIRSHVMLGKNLGKSRRARPKDTLPWEAEPAWDSSTGGKVPIQQSSSIIPKKVGSEWSFTQLADEIEPSAITDILTYASLARQATVPLAPCIAFIKRERVLVGPMASDAAFLHATALGTHAYVELMRGREDHKAPHGTSPHFSKALQLLRERLDSTDEDLKIALPTMMVVIALALHARMTGDYDTAKRHMEGLCMMINLRGGIETILLKTRLAIEIFRCDIGLAIETGLTPTFFSACSSESTDATTCRPYPEKFLNVIDKDLATVWRALKGFCLQINRAARTKRKLSEEFLLEATASVMYRLLHLSFATGSLDAAIRLGLLAFSSQVFLQLPDFRVRRTTLSSTYQQALAGLDTLDDRWRPLLLWLLVVGRITVLEDTSDIWLSPWLKSTIKRCGIDSWSGFRDMMDSVMWIGLVFDKPAEDIFSSALSSSDGLNPTPIVSFNIKQLSSTYEAIKTSGLFNVHLFLCDQMGQKIAEKFARGNASSPFHRRDGNLASFARWRSDTVPAFRPNSPPIIQYFPKFQIRCRYLPEKAVEIGDHMVVFGEVEHVYDRLDGVGDTDVCLYYVNGRYAQGPLGFTHRH</sequence>
<dbReference type="VEuPathDB" id="FungiDB:Z517_02446"/>
<feature type="domain" description="Flavin reductase like" evidence="1">
    <location>
        <begin position="461"/>
        <end position="600"/>
    </location>
</feature>
<dbReference type="Proteomes" id="UP000053029">
    <property type="component" value="Unassembled WGS sequence"/>
</dbReference>
<reference evidence="2 3" key="1">
    <citation type="submission" date="2015-01" db="EMBL/GenBank/DDBJ databases">
        <title>The Genome Sequence of Fonsecaea pedrosoi CBS 271.37.</title>
        <authorList>
            <consortium name="The Broad Institute Genomics Platform"/>
            <person name="Cuomo C."/>
            <person name="de Hoog S."/>
            <person name="Gorbushina A."/>
            <person name="Stielow B."/>
            <person name="Teixiera M."/>
            <person name="Abouelleil A."/>
            <person name="Chapman S.B."/>
            <person name="Priest M."/>
            <person name="Young S.K."/>
            <person name="Wortman J."/>
            <person name="Nusbaum C."/>
            <person name="Birren B."/>
        </authorList>
    </citation>
    <scope>NUCLEOTIDE SEQUENCE [LARGE SCALE GENOMIC DNA]</scope>
    <source>
        <strain evidence="2 3">CBS 271.37</strain>
    </source>
</reference>
<dbReference type="EMBL" id="KN846970">
    <property type="protein sequence ID" value="KIW83201.1"/>
    <property type="molecule type" value="Genomic_DNA"/>
</dbReference>
<accession>A0A0D2DZG5</accession>
<dbReference type="RefSeq" id="XP_013287009.1">
    <property type="nucleotide sequence ID" value="XM_013431555.1"/>
</dbReference>
<dbReference type="Gene3D" id="2.30.110.10">
    <property type="entry name" value="Electron Transport, Fmn-binding Protein, Chain A"/>
    <property type="match status" value="1"/>
</dbReference>
<proteinExistence type="predicted"/>
<dbReference type="PANTHER" id="PTHR37540:SF5">
    <property type="entry name" value="TRANSCRIPTION FACTOR DOMAIN-CONTAINING PROTEIN"/>
    <property type="match status" value="1"/>
</dbReference>
<dbReference type="InterPro" id="IPR002563">
    <property type="entry name" value="Flavin_Rdtase-like_dom"/>
</dbReference>
<organism evidence="2 3">
    <name type="scientific">Fonsecaea pedrosoi CBS 271.37</name>
    <dbReference type="NCBI Taxonomy" id="1442368"/>
    <lineage>
        <taxon>Eukaryota</taxon>
        <taxon>Fungi</taxon>
        <taxon>Dikarya</taxon>
        <taxon>Ascomycota</taxon>
        <taxon>Pezizomycotina</taxon>
        <taxon>Eurotiomycetes</taxon>
        <taxon>Chaetothyriomycetidae</taxon>
        <taxon>Chaetothyriales</taxon>
        <taxon>Herpotrichiellaceae</taxon>
        <taxon>Fonsecaea</taxon>
    </lineage>
</organism>
<dbReference type="OrthoDB" id="4158087at2759"/>
<dbReference type="AlphaFoldDB" id="A0A0D2DZG5"/>
<dbReference type="PANTHER" id="PTHR37540">
    <property type="entry name" value="TRANSCRIPTION FACTOR (ACR-2), PUTATIVE-RELATED-RELATED"/>
    <property type="match status" value="1"/>
</dbReference>
<protein>
    <recommendedName>
        <fullName evidence="1">Flavin reductase like domain-containing protein</fullName>
    </recommendedName>
</protein>
<dbReference type="SUPFAM" id="SSF50475">
    <property type="entry name" value="FMN-binding split barrel"/>
    <property type="match status" value="1"/>
</dbReference>
<name>A0A0D2DZG5_9EURO</name>
<gene>
    <name evidence="2" type="ORF">Z517_02446</name>
</gene>
<dbReference type="GeneID" id="25301936"/>
<dbReference type="GO" id="GO:0010181">
    <property type="term" value="F:FMN binding"/>
    <property type="evidence" value="ECO:0007669"/>
    <property type="project" value="InterPro"/>
</dbReference>
<dbReference type="InterPro" id="IPR012349">
    <property type="entry name" value="Split_barrel_FMN-bd"/>
</dbReference>
<evidence type="ECO:0000313" key="2">
    <source>
        <dbReference type="EMBL" id="KIW83201.1"/>
    </source>
</evidence>
<evidence type="ECO:0000313" key="3">
    <source>
        <dbReference type="Proteomes" id="UP000053029"/>
    </source>
</evidence>